<reference evidence="3" key="1">
    <citation type="submission" date="2021-01" db="EMBL/GenBank/DDBJ databases">
        <title>Modified the classification status of verrucomicrobia.</title>
        <authorList>
            <person name="Feng X."/>
        </authorList>
    </citation>
    <scope>NUCLEOTIDE SEQUENCE</scope>
    <source>
        <strain evidence="3">KCTC 12986</strain>
    </source>
</reference>
<evidence type="ECO:0000259" key="2">
    <source>
        <dbReference type="PROSITE" id="PS51782"/>
    </source>
</evidence>
<dbReference type="Gene3D" id="3.10.350.10">
    <property type="entry name" value="LysM domain"/>
    <property type="match status" value="1"/>
</dbReference>
<dbReference type="Proteomes" id="UP000604083">
    <property type="component" value="Unassembled WGS sequence"/>
</dbReference>
<name>A0A934RLV1_9BACT</name>
<dbReference type="Pfam" id="PF01476">
    <property type="entry name" value="LysM"/>
    <property type="match status" value="1"/>
</dbReference>
<dbReference type="CDD" id="cd00118">
    <property type="entry name" value="LysM"/>
    <property type="match status" value="1"/>
</dbReference>
<dbReference type="InterPro" id="IPR036779">
    <property type="entry name" value="LysM_dom_sf"/>
</dbReference>
<dbReference type="PROSITE" id="PS51257">
    <property type="entry name" value="PROKAR_LIPOPROTEIN"/>
    <property type="match status" value="1"/>
</dbReference>
<feature type="compositionally biased region" description="Polar residues" evidence="1">
    <location>
        <begin position="65"/>
        <end position="75"/>
    </location>
</feature>
<sequence>MKVGLFFLLGGILTLILTGCGGSGDIYHPDMGPFDENGDYVTALADEPVKKRFFARRSKPDKSETSQSESVSQPSRPLLAKVEAQPRQTITTVSAPAPQAVVRSVVREPQPAPRILTASTKPAVAPKPVVKKVVAAVPQPAAKPKPAPKPVAAKPKPAPKPAAPSPRRHTVVKDDTLYSLSRRYGTTVAAIQKANGLGGTTIRLGQSLLIPR</sequence>
<organism evidence="3 4">
    <name type="scientific">Roseibacillus ishigakijimensis</name>
    <dbReference type="NCBI Taxonomy" id="454146"/>
    <lineage>
        <taxon>Bacteria</taxon>
        <taxon>Pseudomonadati</taxon>
        <taxon>Verrucomicrobiota</taxon>
        <taxon>Verrucomicrobiia</taxon>
        <taxon>Verrucomicrobiales</taxon>
        <taxon>Verrucomicrobiaceae</taxon>
        <taxon>Roseibacillus</taxon>
    </lineage>
</organism>
<gene>
    <name evidence="3" type="ORF">JIN78_06850</name>
</gene>
<dbReference type="RefSeq" id="WP_200391210.1">
    <property type="nucleotide sequence ID" value="NZ_JAENIO010000013.1"/>
</dbReference>
<dbReference type="SMART" id="SM00257">
    <property type="entry name" value="LysM"/>
    <property type="match status" value="1"/>
</dbReference>
<evidence type="ECO:0000256" key="1">
    <source>
        <dbReference type="SAM" id="MobiDB-lite"/>
    </source>
</evidence>
<dbReference type="PROSITE" id="PS51782">
    <property type="entry name" value="LYSM"/>
    <property type="match status" value="1"/>
</dbReference>
<comment type="caution">
    <text evidence="3">The sequence shown here is derived from an EMBL/GenBank/DDBJ whole genome shotgun (WGS) entry which is preliminary data.</text>
</comment>
<dbReference type="AlphaFoldDB" id="A0A934RLV1"/>
<feature type="domain" description="LysM" evidence="2">
    <location>
        <begin position="167"/>
        <end position="210"/>
    </location>
</feature>
<protein>
    <submittedName>
        <fullName evidence="3">LysM peptidoglycan-binding domain-containing protein</fullName>
    </submittedName>
</protein>
<feature type="region of interest" description="Disordered" evidence="1">
    <location>
        <begin position="55"/>
        <end position="79"/>
    </location>
</feature>
<dbReference type="InterPro" id="IPR018392">
    <property type="entry name" value="LysM"/>
</dbReference>
<accession>A0A934RLV1</accession>
<dbReference type="EMBL" id="JAENIO010000013">
    <property type="protein sequence ID" value="MBK1833774.1"/>
    <property type="molecule type" value="Genomic_DNA"/>
</dbReference>
<proteinExistence type="predicted"/>
<evidence type="ECO:0000313" key="4">
    <source>
        <dbReference type="Proteomes" id="UP000604083"/>
    </source>
</evidence>
<keyword evidence="4" id="KW-1185">Reference proteome</keyword>
<feature type="region of interest" description="Disordered" evidence="1">
    <location>
        <begin position="139"/>
        <end position="171"/>
    </location>
</feature>
<evidence type="ECO:0000313" key="3">
    <source>
        <dbReference type="EMBL" id="MBK1833774.1"/>
    </source>
</evidence>
<dbReference type="SUPFAM" id="SSF54106">
    <property type="entry name" value="LysM domain"/>
    <property type="match status" value="1"/>
</dbReference>